<proteinExistence type="inferred from homology"/>
<evidence type="ECO:0000313" key="23">
    <source>
        <dbReference type="Proteomes" id="UP000475862"/>
    </source>
</evidence>
<evidence type="ECO:0000256" key="6">
    <source>
        <dbReference type="ARBA" id="ARBA00022568"/>
    </source>
</evidence>
<name>A0A6G0TFM8_APHGL</name>
<dbReference type="InterPro" id="IPR002048">
    <property type="entry name" value="EF_hand_dom"/>
</dbReference>
<dbReference type="PANTHER" id="PTHR14009">
    <property type="entry name" value="LEUCINE ZIPPER-EF-HAND CONTAINING TRANSMEMBRANE PROTEIN"/>
    <property type="match status" value="1"/>
</dbReference>
<organism evidence="22 23">
    <name type="scientific">Aphis glycines</name>
    <name type="common">Soybean aphid</name>
    <dbReference type="NCBI Taxonomy" id="307491"/>
    <lineage>
        <taxon>Eukaryota</taxon>
        <taxon>Metazoa</taxon>
        <taxon>Ecdysozoa</taxon>
        <taxon>Arthropoda</taxon>
        <taxon>Hexapoda</taxon>
        <taxon>Insecta</taxon>
        <taxon>Pterygota</taxon>
        <taxon>Neoptera</taxon>
        <taxon>Paraneoptera</taxon>
        <taxon>Hemiptera</taxon>
        <taxon>Sternorrhyncha</taxon>
        <taxon>Aphidomorpha</taxon>
        <taxon>Aphidoidea</taxon>
        <taxon>Aphididae</taxon>
        <taxon>Aphidini</taxon>
        <taxon>Aphis</taxon>
        <taxon>Aphis</taxon>
    </lineage>
</organism>
<comment type="similarity">
    <text evidence="2">Belongs to the LETM1 family.</text>
</comment>
<evidence type="ECO:0000256" key="7">
    <source>
        <dbReference type="ARBA" id="ARBA00022692"/>
    </source>
</evidence>
<gene>
    <name evidence="22" type="ORF">AGLY_010254</name>
</gene>
<dbReference type="Proteomes" id="UP000475862">
    <property type="component" value="Unassembled WGS sequence"/>
</dbReference>
<sequence>MISLILELFMNNNIKTKSISLNSNLCEFSNNNDSNTAINKFLSISYCRSGLGSGQPTNQNIFASGRTLVGTGYRIVHRASPILSSYYANQIKYRLISNTSTLLSEKSCPKIKEAIEAAKLTCQKTNTVNVAQKPEKPKKSIKQKIIDELKHYYYGFKLLGLNTKISFKLAIKKIKGIELTRRENNLFIQTVADLFRLLPFSAFVIIPFLELTLPIFIKLFPGMLPTTFETKDQKEAKLKQSLKMKLKMAKFLQETLDNMSVCGKGHTSELAKEFSDFFEKVRKEGVVIPADEMLKFSKLFKDEITLDSLPRPQLVALCRVLEIKPIGTLSVLKYLLTLKLRSLTVDDRMIQKEGVDSLTMSELQDACKSRGMAAYGLNENRLKQQLTQWLDLSLNERVPPLLLLLSRAFSLTPNIPTSDLLKKAISALPYCVGGSTEADLCERCGTIDNKSKLKAVEEEERKVNAEIEECIRERKMQLSYADKASDDTCNLVDKASVLTDKSEIGKVTSTDLKTLECAIENLCSEKNKLIIEKSKITELKTELNCYQKHLNDLQGVTKSTTTEKVKESKAAKQLLKGLNKIIIDIDQVFKKLEEKELVGTKITIDCEYIKIDELITVVRKLQNVPDEHKIQQIIQVLSKIDSDHDGSIKLNTLLKVLHLLCNENMNLSNATMDMITQLVIKEECMEKSSRS</sequence>
<keyword evidence="11" id="KW-0809">Transit peptide</keyword>
<dbReference type="GO" id="GO:0030003">
    <property type="term" value="P:intracellular monoatomic cation homeostasis"/>
    <property type="evidence" value="ECO:0007669"/>
    <property type="project" value="TreeGrafter"/>
</dbReference>
<evidence type="ECO:0000256" key="10">
    <source>
        <dbReference type="ARBA" id="ARBA00022837"/>
    </source>
</evidence>
<dbReference type="OrthoDB" id="624114at2759"/>
<accession>A0A6G0TFM8</accession>
<evidence type="ECO:0000256" key="3">
    <source>
        <dbReference type="ARBA" id="ARBA00020557"/>
    </source>
</evidence>
<keyword evidence="13 19" id="KW-0175">Coiled coil</keyword>
<keyword evidence="4" id="KW-0813">Transport</keyword>
<feature type="domain" description="Letm1 RBD" evidence="21">
    <location>
        <begin position="240"/>
        <end position="430"/>
    </location>
</feature>
<dbReference type="InterPro" id="IPR011992">
    <property type="entry name" value="EF-hand-dom_pair"/>
</dbReference>
<evidence type="ECO:0000259" key="21">
    <source>
        <dbReference type="PROSITE" id="PS51758"/>
    </source>
</evidence>
<dbReference type="EMBL" id="VYZN01000040">
    <property type="protein sequence ID" value="KAE9532052.1"/>
    <property type="molecule type" value="Genomic_DNA"/>
</dbReference>
<reference evidence="22 23" key="1">
    <citation type="submission" date="2019-08" db="EMBL/GenBank/DDBJ databases">
        <title>The genome of the soybean aphid Biotype 1, its phylome, world population structure and adaptation to the North American continent.</title>
        <authorList>
            <person name="Giordano R."/>
            <person name="Donthu R.K."/>
            <person name="Hernandez A.G."/>
            <person name="Wright C.L."/>
            <person name="Zimin A.V."/>
        </authorList>
    </citation>
    <scope>NUCLEOTIDE SEQUENCE [LARGE SCALE GENOMIC DNA]</scope>
    <source>
        <tissue evidence="22">Whole aphids</tissue>
    </source>
</reference>
<evidence type="ECO:0000256" key="2">
    <source>
        <dbReference type="ARBA" id="ARBA00009584"/>
    </source>
</evidence>
<dbReference type="Pfam" id="PF26561">
    <property type="entry name" value="LETM1_C"/>
    <property type="match status" value="1"/>
</dbReference>
<dbReference type="InterPro" id="IPR059005">
    <property type="entry name" value="LETM1_C"/>
</dbReference>
<feature type="coiled-coil region" evidence="19">
    <location>
        <begin position="512"/>
        <end position="556"/>
    </location>
</feature>
<dbReference type="PANTHER" id="PTHR14009:SF1">
    <property type="entry name" value="MITOCHONDRIAL PROTON_CALCIUM EXCHANGER PROTEIN"/>
    <property type="match status" value="1"/>
</dbReference>
<comment type="subcellular location">
    <subcellularLocation>
        <location evidence="1">Mitochondrion inner membrane</location>
        <topology evidence="1">Single-pass membrane protein</topology>
    </subcellularLocation>
</comment>
<dbReference type="AlphaFoldDB" id="A0A6G0TFM8"/>
<evidence type="ECO:0000256" key="15">
    <source>
        <dbReference type="ARBA" id="ARBA00023128"/>
    </source>
</evidence>
<keyword evidence="8" id="KW-0479">Metal-binding</keyword>
<keyword evidence="10" id="KW-0106">Calcium</keyword>
<keyword evidence="5" id="KW-0050">Antiport</keyword>
<evidence type="ECO:0000256" key="11">
    <source>
        <dbReference type="ARBA" id="ARBA00022946"/>
    </source>
</evidence>
<dbReference type="InterPro" id="IPR033122">
    <property type="entry name" value="LETM1-like_RBD"/>
</dbReference>
<evidence type="ECO:0000256" key="12">
    <source>
        <dbReference type="ARBA" id="ARBA00022989"/>
    </source>
</evidence>
<keyword evidence="14" id="KW-0406">Ion transport</keyword>
<evidence type="ECO:0000256" key="1">
    <source>
        <dbReference type="ARBA" id="ARBA00004434"/>
    </source>
</evidence>
<evidence type="ECO:0000256" key="14">
    <source>
        <dbReference type="ARBA" id="ARBA00023065"/>
    </source>
</evidence>
<keyword evidence="15 18" id="KW-0496">Mitochondrion</keyword>
<evidence type="ECO:0000256" key="17">
    <source>
        <dbReference type="ARBA" id="ARBA00031360"/>
    </source>
</evidence>
<evidence type="ECO:0000256" key="5">
    <source>
        <dbReference type="ARBA" id="ARBA00022449"/>
    </source>
</evidence>
<comment type="caution">
    <text evidence="22">The sequence shown here is derived from an EMBL/GenBank/DDBJ whole genome shotgun (WGS) entry which is preliminary data.</text>
</comment>
<evidence type="ECO:0000259" key="20">
    <source>
        <dbReference type="PROSITE" id="PS50222"/>
    </source>
</evidence>
<evidence type="ECO:0000256" key="13">
    <source>
        <dbReference type="ARBA" id="ARBA00023054"/>
    </source>
</evidence>
<keyword evidence="16" id="KW-0472">Membrane</keyword>
<evidence type="ECO:0000256" key="4">
    <source>
        <dbReference type="ARBA" id="ARBA00022448"/>
    </source>
</evidence>
<keyword evidence="7" id="KW-0812">Transmembrane</keyword>
<feature type="domain" description="EF-hand" evidence="20">
    <location>
        <begin position="628"/>
        <end position="663"/>
    </location>
</feature>
<evidence type="ECO:0000256" key="16">
    <source>
        <dbReference type="ARBA" id="ARBA00023136"/>
    </source>
</evidence>
<evidence type="ECO:0000313" key="22">
    <source>
        <dbReference type="EMBL" id="KAE9532052.1"/>
    </source>
</evidence>
<keyword evidence="9" id="KW-0999">Mitochondrion inner membrane</keyword>
<keyword evidence="23" id="KW-1185">Reference proteome</keyword>
<dbReference type="Pfam" id="PF07766">
    <property type="entry name" value="LETM1_RBD"/>
    <property type="match status" value="1"/>
</dbReference>
<dbReference type="PROSITE" id="PS51758">
    <property type="entry name" value="LETM1_RBD"/>
    <property type="match status" value="1"/>
</dbReference>
<evidence type="ECO:0000256" key="8">
    <source>
        <dbReference type="ARBA" id="ARBA00022723"/>
    </source>
</evidence>
<dbReference type="InterPro" id="IPR044202">
    <property type="entry name" value="LETM1/MDM38-like"/>
</dbReference>
<dbReference type="GO" id="GO:0005743">
    <property type="term" value="C:mitochondrial inner membrane"/>
    <property type="evidence" value="ECO:0007669"/>
    <property type="project" value="UniProtKB-SubCell"/>
</dbReference>
<evidence type="ECO:0000256" key="18">
    <source>
        <dbReference type="PROSITE-ProRule" id="PRU01094"/>
    </source>
</evidence>
<dbReference type="SUPFAM" id="SSF47473">
    <property type="entry name" value="EF-hand"/>
    <property type="match status" value="1"/>
</dbReference>
<dbReference type="PROSITE" id="PS50222">
    <property type="entry name" value="EF_HAND_2"/>
    <property type="match status" value="1"/>
</dbReference>
<protein>
    <recommendedName>
        <fullName evidence="3">Mitochondrial proton/calcium exchanger protein</fullName>
    </recommendedName>
    <alternativeName>
        <fullName evidence="17">Leucine zipper-EF-hand-containing transmembrane protein 1</fullName>
    </alternativeName>
</protein>
<keyword evidence="6" id="KW-0109">Calcium transport</keyword>
<dbReference type="GO" id="GO:0005509">
    <property type="term" value="F:calcium ion binding"/>
    <property type="evidence" value="ECO:0007669"/>
    <property type="project" value="InterPro"/>
</dbReference>
<keyword evidence="12" id="KW-1133">Transmembrane helix</keyword>
<evidence type="ECO:0000256" key="9">
    <source>
        <dbReference type="ARBA" id="ARBA00022792"/>
    </source>
</evidence>
<evidence type="ECO:0000256" key="19">
    <source>
        <dbReference type="SAM" id="Coils"/>
    </source>
</evidence>
<dbReference type="GO" id="GO:0015297">
    <property type="term" value="F:antiporter activity"/>
    <property type="evidence" value="ECO:0007669"/>
    <property type="project" value="UniProtKB-KW"/>
</dbReference>
<dbReference type="GO" id="GO:0043022">
    <property type="term" value="F:ribosome binding"/>
    <property type="evidence" value="ECO:0007669"/>
    <property type="project" value="InterPro"/>
</dbReference>